<comment type="caution">
    <text evidence="1">The sequence shown here is derived from an EMBL/GenBank/DDBJ whole genome shotgun (WGS) entry which is preliminary data.</text>
</comment>
<dbReference type="EMBL" id="CAJNOB010000001">
    <property type="protein sequence ID" value="CAF0688905.1"/>
    <property type="molecule type" value="Genomic_DNA"/>
</dbReference>
<proteinExistence type="predicted"/>
<sequence length="64" mass="7249">MVSSCLGDPWCPGRKKSQQAHFFRIARFFLALAHSVRRLNIYLQTKARSNRMGTGNQGVWGISP</sequence>
<name>A0A8J2FRH2_9BACT</name>
<reference evidence="1" key="1">
    <citation type="submission" date="2021-02" db="EMBL/GenBank/DDBJ databases">
        <authorList>
            <person name="Cremers G."/>
            <person name="Picone N."/>
        </authorList>
    </citation>
    <scope>NUCLEOTIDE SEQUENCE</scope>
    <source>
        <strain evidence="1">PQ17</strain>
    </source>
</reference>
<gene>
    <name evidence="1" type="ORF">MPNT_10046</name>
</gene>
<dbReference type="Proteomes" id="UP000663859">
    <property type="component" value="Unassembled WGS sequence"/>
</dbReference>
<dbReference type="AlphaFoldDB" id="A0A8J2FRH2"/>
<protein>
    <submittedName>
        <fullName evidence="1">Uncharacterized protein</fullName>
    </submittedName>
</protein>
<evidence type="ECO:0000313" key="2">
    <source>
        <dbReference type="Proteomes" id="UP000663859"/>
    </source>
</evidence>
<keyword evidence="2" id="KW-1185">Reference proteome</keyword>
<evidence type="ECO:0000313" key="1">
    <source>
        <dbReference type="EMBL" id="CAF0688905.1"/>
    </source>
</evidence>
<accession>A0A8J2FRH2</accession>
<organism evidence="1 2">
    <name type="scientific">Candidatus Methylacidithermus pantelleriae</name>
    <dbReference type="NCBI Taxonomy" id="2744239"/>
    <lineage>
        <taxon>Bacteria</taxon>
        <taxon>Pseudomonadati</taxon>
        <taxon>Verrucomicrobiota</taxon>
        <taxon>Methylacidiphilae</taxon>
        <taxon>Methylacidiphilales</taxon>
        <taxon>Methylacidiphilaceae</taxon>
        <taxon>Candidatus Methylacidithermus</taxon>
    </lineage>
</organism>